<comment type="caution">
    <text evidence="2">The sequence shown here is derived from an EMBL/GenBank/DDBJ whole genome shotgun (WGS) entry which is preliminary data.</text>
</comment>
<feature type="compositionally biased region" description="Basic residues" evidence="1">
    <location>
        <begin position="86"/>
        <end position="100"/>
    </location>
</feature>
<organism evidence="2 3">
    <name type="scientific">Eumeta variegata</name>
    <name type="common">Bagworm moth</name>
    <name type="synonym">Eumeta japonica</name>
    <dbReference type="NCBI Taxonomy" id="151549"/>
    <lineage>
        <taxon>Eukaryota</taxon>
        <taxon>Metazoa</taxon>
        <taxon>Ecdysozoa</taxon>
        <taxon>Arthropoda</taxon>
        <taxon>Hexapoda</taxon>
        <taxon>Insecta</taxon>
        <taxon>Pterygota</taxon>
        <taxon>Neoptera</taxon>
        <taxon>Endopterygota</taxon>
        <taxon>Lepidoptera</taxon>
        <taxon>Glossata</taxon>
        <taxon>Ditrysia</taxon>
        <taxon>Tineoidea</taxon>
        <taxon>Psychidae</taxon>
        <taxon>Oiketicinae</taxon>
        <taxon>Eumeta</taxon>
    </lineage>
</organism>
<proteinExistence type="predicted"/>
<gene>
    <name evidence="2" type="ORF">EVAR_86966_1</name>
</gene>
<accession>A0A4C1W6S3</accession>
<evidence type="ECO:0000313" key="2">
    <source>
        <dbReference type="EMBL" id="GBP46713.1"/>
    </source>
</evidence>
<evidence type="ECO:0000256" key="1">
    <source>
        <dbReference type="SAM" id="MobiDB-lite"/>
    </source>
</evidence>
<feature type="compositionally biased region" description="Acidic residues" evidence="1">
    <location>
        <begin position="48"/>
        <end position="59"/>
    </location>
</feature>
<dbReference type="Proteomes" id="UP000299102">
    <property type="component" value="Unassembled WGS sequence"/>
</dbReference>
<dbReference type="OrthoDB" id="7408914at2759"/>
<keyword evidence="3" id="KW-1185">Reference proteome</keyword>
<reference evidence="2 3" key="1">
    <citation type="journal article" date="2019" name="Commun. Biol.">
        <title>The bagworm genome reveals a unique fibroin gene that provides high tensile strength.</title>
        <authorList>
            <person name="Kono N."/>
            <person name="Nakamura H."/>
            <person name="Ohtoshi R."/>
            <person name="Tomita M."/>
            <person name="Numata K."/>
            <person name="Arakawa K."/>
        </authorList>
    </citation>
    <scope>NUCLEOTIDE SEQUENCE [LARGE SCALE GENOMIC DNA]</scope>
</reference>
<feature type="compositionally biased region" description="Basic and acidic residues" evidence="1">
    <location>
        <begin position="64"/>
        <end position="74"/>
    </location>
</feature>
<evidence type="ECO:0000313" key="3">
    <source>
        <dbReference type="Proteomes" id="UP000299102"/>
    </source>
</evidence>
<name>A0A4C1W6S3_EUMVA</name>
<feature type="region of interest" description="Disordered" evidence="1">
    <location>
        <begin position="17"/>
        <end position="109"/>
    </location>
</feature>
<sequence>MRIENGTGFGIENRIAIRIQNGTNRYPERGRARNGEGEREEHYAEEGAANEEASEEEDGGPLRLHHEVVVKEELPDPPYAAAPSPQRRRRPAARRSRPARPHLTSETSPVLDRNLVRAIRSVTRAELRRGGACGRDECDVFGEYIANALRKHDERTRAMIKHAIGNILFEQEMKQYAVATAPPRNPLLLDVERARSRPFADRSP</sequence>
<protein>
    <recommendedName>
        <fullName evidence="4">BESS domain-containing protein</fullName>
    </recommendedName>
</protein>
<dbReference type="EMBL" id="BGZK01000488">
    <property type="protein sequence ID" value="GBP46713.1"/>
    <property type="molecule type" value="Genomic_DNA"/>
</dbReference>
<evidence type="ECO:0008006" key="4">
    <source>
        <dbReference type="Google" id="ProtNLM"/>
    </source>
</evidence>
<dbReference type="AlphaFoldDB" id="A0A4C1W6S3"/>
<feature type="compositionally biased region" description="Basic and acidic residues" evidence="1">
    <location>
        <begin position="26"/>
        <end position="45"/>
    </location>
</feature>